<dbReference type="AlphaFoldDB" id="A0A3D9DZK3"/>
<keyword evidence="3" id="KW-1185">Reference proteome</keyword>
<evidence type="ECO:0000313" key="3">
    <source>
        <dbReference type="Proteomes" id="UP000256334"/>
    </source>
</evidence>
<dbReference type="Proteomes" id="UP000256334">
    <property type="component" value="Unassembled WGS sequence"/>
</dbReference>
<organism evidence="2 3">
    <name type="scientific">Kushneria indalinina DSM 14324</name>
    <dbReference type="NCBI Taxonomy" id="1122140"/>
    <lineage>
        <taxon>Bacteria</taxon>
        <taxon>Pseudomonadati</taxon>
        <taxon>Pseudomonadota</taxon>
        <taxon>Gammaproteobacteria</taxon>
        <taxon>Oceanospirillales</taxon>
        <taxon>Halomonadaceae</taxon>
        <taxon>Kushneria</taxon>
    </lineage>
</organism>
<feature type="transmembrane region" description="Helical" evidence="1">
    <location>
        <begin position="64"/>
        <end position="81"/>
    </location>
</feature>
<dbReference type="InterPro" id="IPR024399">
    <property type="entry name" value="DUF2628"/>
</dbReference>
<name>A0A3D9DZK3_9GAMM</name>
<protein>
    <submittedName>
        <fullName evidence="2">Uncharacterized protein DUF2628</fullName>
    </submittedName>
</protein>
<proteinExistence type="predicted"/>
<keyword evidence="1" id="KW-0812">Transmembrane</keyword>
<accession>A0A3D9DZK3</accession>
<evidence type="ECO:0000313" key="2">
    <source>
        <dbReference type="EMBL" id="REC96217.1"/>
    </source>
</evidence>
<dbReference type="OrthoDB" id="7597043at2"/>
<evidence type="ECO:0000256" key="1">
    <source>
        <dbReference type="SAM" id="Phobius"/>
    </source>
</evidence>
<reference evidence="2 3" key="1">
    <citation type="submission" date="2018-07" db="EMBL/GenBank/DDBJ databases">
        <title>Genomic Encyclopedia of Type Strains, Phase IV (KMG-IV): sequencing the most valuable type-strain genomes for metagenomic binning, comparative biology and taxonomic classification.</title>
        <authorList>
            <person name="Goeker M."/>
        </authorList>
    </citation>
    <scope>NUCLEOTIDE SEQUENCE [LARGE SCALE GENOMIC DNA]</scope>
    <source>
        <strain evidence="2 3">DSM 14324</strain>
    </source>
</reference>
<sequence>MKRFDVYRHPDGRLEAVKQGWNWPAFFFGALWALYCRLWKIAVLTLVGVFIVSMAGALEESGMLDVMANIACLGLYIAFGINGNHWKRRHLTSSGFQPAGTLEAGNVKEAIKRHAQRQKPQSPDVDHLHTFQA</sequence>
<comment type="caution">
    <text evidence="2">The sequence shown here is derived from an EMBL/GenBank/DDBJ whole genome shotgun (WGS) entry which is preliminary data.</text>
</comment>
<dbReference type="Pfam" id="PF10947">
    <property type="entry name" value="DUF2628"/>
    <property type="match status" value="1"/>
</dbReference>
<feature type="transmembrane region" description="Helical" evidence="1">
    <location>
        <begin position="41"/>
        <end position="58"/>
    </location>
</feature>
<keyword evidence="1" id="KW-0472">Membrane</keyword>
<keyword evidence="1" id="KW-1133">Transmembrane helix</keyword>
<dbReference type="EMBL" id="QRDJ01000006">
    <property type="protein sequence ID" value="REC96217.1"/>
    <property type="molecule type" value="Genomic_DNA"/>
</dbReference>
<gene>
    <name evidence="2" type="ORF">C8D72_0897</name>
</gene>
<dbReference type="RefSeq" id="WP_115853143.1">
    <property type="nucleotide sequence ID" value="NZ_QRDJ01000006.1"/>
</dbReference>